<evidence type="ECO:0000313" key="3">
    <source>
        <dbReference type="EMBL" id="MCJ1976684.1"/>
    </source>
</evidence>
<protein>
    <recommendedName>
        <fullName evidence="2">LXG domain-containing protein</fullName>
    </recommendedName>
</protein>
<dbReference type="EMBL" id="JAAEDA010000001">
    <property type="protein sequence ID" value="MCJ1976684.1"/>
    <property type="molecule type" value="Genomic_DNA"/>
</dbReference>
<proteinExistence type="inferred from homology"/>
<organism evidence="3 4">
    <name type="scientific">Pseudolactococcus paracarnosus</name>
    <dbReference type="NCBI Taxonomy" id="2749962"/>
    <lineage>
        <taxon>Bacteria</taxon>
        <taxon>Bacillati</taxon>
        <taxon>Bacillota</taxon>
        <taxon>Bacilli</taxon>
        <taxon>Lactobacillales</taxon>
        <taxon>Streptococcaceae</taxon>
        <taxon>Pseudolactococcus</taxon>
    </lineage>
</organism>
<keyword evidence="4" id="KW-1185">Reference proteome</keyword>
<evidence type="ECO:0000313" key="4">
    <source>
        <dbReference type="Proteomes" id="UP001522462"/>
    </source>
</evidence>
<feature type="domain" description="LXG" evidence="2">
    <location>
        <begin position="1"/>
        <end position="242"/>
    </location>
</feature>
<gene>
    <name evidence="3" type="ORF">GYN19_01750</name>
</gene>
<name>A0ABT0AJG1_9LACT</name>
<dbReference type="Proteomes" id="UP001522462">
    <property type="component" value="Unassembled WGS sequence"/>
</dbReference>
<comment type="caution">
    <text evidence="3">The sequence shown here is derived from an EMBL/GenBank/DDBJ whole genome shotgun (WGS) entry which is preliminary data.</text>
</comment>
<accession>A0ABT0AJG1</accession>
<sequence length="438" mass="46885">MGLVYSPSESEGLVNALRSNLKTAKGMIDDMNSASRNLVYSINGHTLSGAAYTAGKGLFQEMVIPTISKASETLEQLKSKLSQYESAAGAAGGELLDEDKLNHQLELLRAQQASLTSQINFYRMQSYIHPENSELNMMYANFQSQLSYYMSTTADDIQKVQDKLKRLHEFDSHVNGLFGDSLDEFKTILQIMAAITIDVAGNYVLKFNNNKDFKKFKDLARRGGLPKEVAKSVLEQGVVSKAMKEVGQYYKIKGIEQGSRSISPNSMSRVGKNARAMENFGDDVINTSKSLASSKAWKTAGAIGTVVSVGLDYDEQMSKYNDVGRAVKNTAAHLGIGMAGSTVGTAVASFAVSAYGSQIGATIGTIVPIPVVGTIVGAVIGAGIGYLGNKGYDWVESGEAGKFVDNTAKNISKGVNSLKNKAGEIFAGFGKSLGSVFE</sequence>
<dbReference type="Pfam" id="PF04740">
    <property type="entry name" value="LXG"/>
    <property type="match status" value="1"/>
</dbReference>
<reference evidence="3 4" key="1">
    <citation type="journal article" date="2022" name="Microbiol. Res.">
        <title>Comparative genome analysis, predicted lifestyle and antimicrobial strategies of Lactococcus carnosus and Lactococcus paracarnosus isolated from meat.</title>
        <authorList>
            <person name="Werum V."/>
            <person name="Ehrmann M."/>
            <person name="Vogel R."/>
            <person name="Hilgarth M."/>
        </authorList>
    </citation>
    <scope>NUCLEOTIDE SEQUENCE [LARGE SCALE GENOMIC DNA]</scope>
    <source>
        <strain evidence="3 4">TMW21897</strain>
    </source>
</reference>
<evidence type="ECO:0000259" key="2">
    <source>
        <dbReference type="PROSITE" id="PS51756"/>
    </source>
</evidence>
<dbReference type="PROSITE" id="PS51756">
    <property type="entry name" value="LXG"/>
    <property type="match status" value="1"/>
</dbReference>
<dbReference type="RefSeq" id="WP_243913566.1">
    <property type="nucleotide sequence ID" value="NZ_JAAECY010000026.1"/>
</dbReference>
<dbReference type="InterPro" id="IPR006829">
    <property type="entry name" value="LXG_dom"/>
</dbReference>
<comment type="similarity">
    <text evidence="1">In the N-terminal section; belongs to the LXG family.</text>
</comment>
<evidence type="ECO:0000256" key="1">
    <source>
        <dbReference type="ARBA" id="ARBA00034117"/>
    </source>
</evidence>